<evidence type="ECO:0000313" key="2">
    <source>
        <dbReference type="EMBL" id="MBK5898439.1"/>
    </source>
</evidence>
<dbReference type="EMBL" id="JAEPRJ010000001">
    <property type="protein sequence ID" value="MBK5898439.1"/>
    <property type="molecule type" value="Genomic_DNA"/>
</dbReference>
<dbReference type="Proteomes" id="UP000604730">
    <property type="component" value="Unassembled WGS sequence"/>
</dbReference>
<organism evidence="2 3">
    <name type="scientific">Catonella massiliensis</name>
    <dbReference type="NCBI Taxonomy" id="2799636"/>
    <lineage>
        <taxon>Bacteria</taxon>
        <taxon>Bacillati</taxon>
        <taxon>Bacillota</taxon>
        <taxon>Clostridia</taxon>
        <taxon>Lachnospirales</taxon>
        <taxon>Lachnospiraceae</taxon>
        <taxon>Catonella</taxon>
    </lineage>
</organism>
<dbReference type="Pfam" id="PF18754">
    <property type="entry name" value="Nmad3"/>
    <property type="match status" value="1"/>
</dbReference>
<reference evidence="2 3" key="1">
    <citation type="submission" date="2021-01" db="EMBL/GenBank/DDBJ databases">
        <title>Isolation and description of Catonella massiliensis sp. nov., a novel Catonella species, isolated from a stable periodontitis subject.</title>
        <authorList>
            <person name="Antezack A."/>
            <person name="Boxberger M."/>
            <person name="La Scola B."/>
            <person name="Monnet-Corti V."/>
        </authorList>
    </citation>
    <scope>NUCLEOTIDE SEQUENCE [LARGE SCALE GENOMIC DNA]</scope>
    <source>
        <strain evidence="2 3">Marseille-Q4567</strain>
    </source>
</reference>
<accession>A0ABS1J3H1</accession>
<comment type="caution">
    <text evidence="2">The sequence shown here is derived from an EMBL/GenBank/DDBJ whole genome shotgun (WGS) entry which is preliminary data.</text>
</comment>
<proteinExistence type="predicted"/>
<gene>
    <name evidence="2" type="ORF">JJN12_11710</name>
</gene>
<keyword evidence="3" id="KW-1185">Reference proteome</keyword>
<sequence>MKVILSRKGFDSTNGGILSPIIDNRIMLSLPIPSKDKKKDNIKYEELTCAEVGLDKILLDLGYDLNKQPDCCHLDPDLVASRRKNPVKNWCPAFGQINQAAGYLRNCCVKEGDLFLFFGNFRHVVRNKAGAYQYVRKGKNNKDVYFGMPIQAIWGYMQVGKVVHKAEEIRKFYWHPHSCVERNRESNNTIYLATEKLTFAPEMPGCGTFDYDPKRVLTMEGKTKATWKYENAYNHDNLVKTKRKNSAKNGGGIYYAGIWQEIVLDDNSITESWAKKIVLICKK</sequence>
<dbReference type="InterPro" id="IPR041135">
    <property type="entry name" value="Nmad3"/>
</dbReference>
<evidence type="ECO:0000259" key="1">
    <source>
        <dbReference type="Pfam" id="PF18754"/>
    </source>
</evidence>
<evidence type="ECO:0000313" key="3">
    <source>
        <dbReference type="Proteomes" id="UP000604730"/>
    </source>
</evidence>
<name>A0ABS1J3H1_9FIRM</name>
<dbReference type="RefSeq" id="WP_208429858.1">
    <property type="nucleotide sequence ID" value="NZ_JAEPRJ010000001.1"/>
</dbReference>
<feature type="domain" description="Nucleotide modification associated" evidence="1">
    <location>
        <begin position="2"/>
        <end position="263"/>
    </location>
</feature>
<protein>
    <recommendedName>
        <fullName evidence="1">Nucleotide modification associated domain-containing protein</fullName>
    </recommendedName>
</protein>